<evidence type="ECO:0000313" key="2">
    <source>
        <dbReference type="EMBL" id="CAL6060780.1"/>
    </source>
</evidence>
<dbReference type="EMBL" id="CAXDID020000231">
    <property type="protein sequence ID" value="CAL6060780.1"/>
    <property type="molecule type" value="Genomic_DNA"/>
</dbReference>
<evidence type="ECO:0000256" key="1">
    <source>
        <dbReference type="SAM" id="MobiDB-lite"/>
    </source>
</evidence>
<sequence>MKAGKFKVIKTTQMVSSEIRSKLLLDPNLTRLNDLNSNYNPTTAGIQRTVQAIDCYFPRKKITSYNLEPIQSRQSTMRVERSIIDIDQQYAVEKNQLLQPLPQLGVSKKKIKIENGIETKKKKIVTRDERDLISRNIFLNQDIYTPLMQKSMDIAMETELFTQTILVDEEYYTLNNDYKKDFSTKYQIERPPKSTQIQYMVYYKITASQRRYLQFPMLQESFRNNCLEFKKEIPEKSFIVQFENIYQLTLTHSTWKTPKLNGISKNPSQFAVFQTMKAGTFQKVFQIKPPQIETSDEQRSKKTVMLQDEKRNQCMIIEMYKFKRTKQREKAVKMQMLMNTRIKTEQNNAQTQEKSTETKIQVELLPLIKNLGAEEVRQCIGVQENISDIVYIEIKPNISVTCETKQTSQKMLTQQVTDKQFTEFQKYQITYTQNIVEKVPDRVFPSFDLVTPNTDEDDDDDLSQKLGPDGQPLDKKCTLIYDKDGKIIGIKYKNQTVEQKIGANGQPVDGSSELIYDKDGKVIGIKYKNQTVEQKIGANGQPVDGSSELIYDKDGKVIGIKYKNQTVEQKIGANGQPVDGSSELIYDKDGSYRNQVQEPDC</sequence>
<gene>
    <name evidence="2" type="ORF">HINF_LOCUS49393</name>
</gene>
<accession>A0ABP1KH98</accession>
<protein>
    <submittedName>
        <fullName evidence="2">Hypothetical_protein</fullName>
    </submittedName>
</protein>
<comment type="caution">
    <text evidence="2">The sequence shown here is derived from an EMBL/GenBank/DDBJ whole genome shotgun (WGS) entry which is preliminary data.</text>
</comment>
<evidence type="ECO:0000313" key="3">
    <source>
        <dbReference type="Proteomes" id="UP001642409"/>
    </source>
</evidence>
<proteinExistence type="predicted"/>
<feature type="region of interest" description="Disordered" evidence="1">
    <location>
        <begin position="450"/>
        <end position="470"/>
    </location>
</feature>
<dbReference type="Proteomes" id="UP001642409">
    <property type="component" value="Unassembled WGS sequence"/>
</dbReference>
<keyword evidence="3" id="KW-1185">Reference proteome</keyword>
<feature type="compositionally biased region" description="Polar residues" evidence="1">
    <location>
        <begin position="592"/>
        <end position="601"/>
    </location>
</feature>
<feature type="region of interest" description="Disordered" evidence="1">
    <location>
        <begin position="572"/>
        <end position="601"/>
    </location>
</feature>
<organism evidence="2 3">
    <name type="scientific">Hexamita inflata</name>
    <dbReference type="NCBI Taxonomy" id="28002"/>
    <lineage>
        <taxon>Eukaryota</taxon>
        <taxon>Metamonada</taxon>
        <taxon>Diplomonadida</taxon>
        <taxon>Hexamitidae</taxon>
        <taxon>Hexamitinae</taxon>
        <taxon>Hexamita</taxon>
    </lineage>
</organism>
<reference evidence="2 3" key="1">
    <citation type="submission" date="2024-07" db="EMBL/GenBank/DDBJ databases">
        <authorList>
            <person name="Akdeniz Z."/>
        </authorList>
    </citation>
    <scope>NUCLEOTIDE SEQUENCE [LARGE SCALE GENOMIC DNA]</scope>
</reference>
<name>A0ABP1KH98_9EUKA</name>